<evidence type="ECO:0000313" key="1">
    <source>
        <dbReference type="EMBL" id="KAK1419572.1"/>
    </source>
</evidence>
<comment type="caution">
    <text evidence="1">The sequence shown here is derived from an EMBL/GenBank/DDBJ whole genome shotgun (WGS) entry which is preliminary data.</text>
</comment>
<dbReference type="Proteomes" id="UP001229421">
    <property type="component" value="Unassembled WGS sequence"/>
</dbReference>
<name>A0AAD8KAZ4_TARER</name>
<organism evidence="1 2">
    <name type="scientific">Tagetes erecta</name>
    <name type="common">African marigold</name>
    <dbReference type="NCBI Taxonomy" id="13708"/>
    <lineage>
        <taxon>Eukaryota</taxon>
        <taxon>Viridiplantae</taxon>
        <taxon>Streptophyta</taxon>
        <taxon>Embryophyta</taxon>
        <taxon>Tracheophyta</taxon>
        <taxon>Spermatophyta</taxon>
        <taxon>Magnoliopsida</taxon>
        <taxon>eudicotyledons</taxon>
        <taxon>Gunneridae</taxon>
        <taxon>Pentapetalae</taxon>
        <taxon>asterids</taxon>
        <taxon>campanulids</taxon>
        <taxon>Asterales</taxon>
        <taxon>Asteraceae</taxon>
        <taxon>Asteroideae</taxon>
        <taxon>Heliantheae alliance</taxon>
        <taxon>Tageteae</taxon>
        <taxon>Tagetes</taxon>
    </lineage>
</organism>
<accession>A0AAD8KAZ4</accession>
<protein>
    <submittedName>
        <fullName evidence="1">Uncharacterized protein</fullName>
    </submittedName>
</protein>
<keyword evidence="2" id="KW-1185">Reference proteome</keyword>
<dbReference type="EMBL" id="JAUHHV010000007">
    <property type="protein sequence ID" value="KAK1419572.1"/>
    <property type="molecule type" value="Genomic_DNA"/>
</dbReference>
<reference evidence="1" key="1">
    <citation type="journal article" date="2023" name="bioRxiv">
        <title>Improved chromosome-level genome assembly for marigold (Tagetes erecta).</title>
        <authorList>
            <person name="Jiang F."/>
            <person name="Yuan L."/>
            <person name="Wang S."/>
            <person name="Wang H."/>
            <person name="Xu D."/>
            <person name="Wang A."/>
            <person name="Fan W."/>
        </authorList>
    </citation>
    <scope>NUCLEOTIDE SEQUENCE</scope>
    <source>
        <strain evidence="1">WSJ</strain>
        <tissue evidence="1">Leaf</tissue>
    </source>
</reference>
<sequence length="119" mass="14020">MDALPSQLLQILDKPNVTTDEREKLFYKAVNIVESCASRLHGDVVKMEEFVQKLEKMEEEIYSKIPEEPKENSSPKHSSLFFIFLPLKKLKLILLKLLGIKVGHKKNEWLKRQRKQWKS</sequence>
<proteinExistence type="predicted"/>
<dbReference type="AlphaFoldDB" id="A0AAD8KAZ4"/>
<evidence type="ECO:0000313" key="2">
    <source>
        <dbReference type="Proteomes" id="UP001229421"/>
    </source>
</evidence>
<gene>
    <name evidence="1" type="ORF">QVD17_28768</name>
</gene>